<sequence length="88" mass="9771">MFYLIYKGRPYGEPMTKAQAEEKLERLRLTMDGLSIAELSEYGLLKQIRAGRSQPRRAPASGSKRAADAAVQRSREDNHAGEIGDGAY</sequence>
<organism evidence="2 3">
    <name type="scientific">Paenibacillus thermoaerophilus</name>
    <dbReference type="NCBI Taxonomy" id="1215385"/>
    <lineage>
        <taxon>Bacteria</taxon>
        <taxon>Bacillati</taxon>
        <taxon>Bacillota</taxon>
        <taxon>Bacilli</taxon>
        <taxon>Bacillales</taxon>
        <taxon>Paenibacillaceae</taxon>
        <taxon>Paenibacillus</taxon>
    </lineage>
</organism>
<evidence type="ECO:0000313" key="2">
    <source>
        <dbReference type="EMBL" id="MFC7750776.1"/>
    </source>
</evidence>
<evidence type="ECO:0000313" key="3">
    <source>
        <dbReference type="Proteomes" id="UP001596528"/>
    </source>
</evidence>
<accession>A0ABW2V6A7</accession>
<feature type="compositionally biased region" description="Basic and acidic residues" evidence="1">
    <location>
        <begin position="73"/>
        <end position="82"/>
    </location>
</feature>
<dbReference type="Proteomes" id="UP001596528">
    <property type="component" value="Unassembled WGS sequence"/>
</dbReference>
<dbReference type="RefSeq" id="WP_138789139.1">
    <property type="nucleotide sequence ID" value="NZ_JBHTGQ010000028.1"/>
</dbReference>
<dbReference type="EMBL" id="JBHTGQ010000028">
    <property type="protein sequence ID" value="MFC7750776.1"/>
    <property type="molecule type" value="Genomic_DNA"/>
</dbReference>
<gene>
    <name evidence="2" type="ORF">ACFQWB_12685</name>
</gene>
<proteinExistence type="predicted"/>
<evidence type="ECO:0000256" key="1">
    <source>
        <dbReference type="SAM" id="MobiDB-lite"/>
    </source>
</evidence>
<keyword evidence="3" id="KW-1185">Reference proteome</keyword>
<comment type="caution">
    <text evidence="2">The sequence shown here is derived from an EMBL/GenBank/DDBJ whole genome shotgun (WGS) entry which is preliminary data.</text>
</comment>
<reference evidence="3" key="1">
    <citation type="journal article" date="2019" name="Int. J. Syst. Evol. Microbiol.">
        <title>The Global Catalogue of Microorganisms (GCM) 10K type strain sequencing project: providing services to taxonomists for standard genome sequencing and annotation.</title>
        <authorList>
            <consortium name="The Broad Institute Genomics Platform"/>
            <consortium name="The Broad Institute Genome Sequencing Center for Infectious Disease"/>
            <person name="Wu L."/>
            <person name="Ma J."/>
        </authorList>
    </citation>
    <scope>NUCLEOTIDE SEQUENCE [LARGE SCALE GENOMIC DNA]</scope>
    <source>
        <strain evidence="3">JCM 18657</strain>
    </source>
</reference>
<name>A0ABW2V6A7_9BACL</name>
<protein>
    <submittedName>
        <fullName evidence="2">Uncharacterized protein</fullName>
    </submittedName>
</protein>
<feature type="region of interest" description="Disordered" evidence="1">
    <location>
        <begin position="50"/>
        <end position="88"/>
    </location>
</feature>